<accession>A0A0S4JRT7</accession>
<sequence length="238" mass="27868">MAGILKIDHPHRKQRITLVTTPRYATEEFYKDWVYQPYAKEHKLYVCNDILVPTYVFAARLLINRGKFPGYKYFTPQCLPDSVDMQITRRELFNSEKPIKCNVLTLTMTLNMMRDKRHKWLERRVKRIVGVRYFNHPRVEDESIVLMMPPHYAATAINNLQDLGFVVRDRVEADCGDIETLKKLSAYSDIGQFAALSYIWMLLVLFLYGEGLRGMAAFAEYKREMIVQAGRDPKEFGL</sequence>
<name>A0A0S4JRT7_BODSA</name>
<dbReference type="OrthoDB" id="268503at2759"/>
<keyword evidence="3" id="KW-1185">Reference proteome</keyword>
<evidence type="ECO:0000313" key="3">
    <source>
        <dbReference type="Proteomes" id="UP000051952"/>
    </source>
</evidence>
<dbReference type="EMBL" id="CYKH01002227">
    <property type="protein sequence ID" value="CUG94236.1"/>
    <property type="molecule type" value="Genomic_DNA"/>
</dbReference>
<feature type="transmembrane region" description="Helical" evidence="1">
    <location>
        <begin position="190"/>
        <end position="208"/>
    </location>
</feature>
<keyword evidence="1" id="KW-0472">Membrane</keyword>
<keyword evidence="1 2" id="KW-0812">Transmembrane</keyword>
<organism evidence="2 3">
    <name type="scientific">Bodo saltans</name>
    <name type="common">Flagellated protozoan</name>
    <dbReference type="NCBI Taxonomy" id="75058"/>
    <lineage>
        <taxon>Eukaryota</taxon>
        <taxon>Discoba</taxon>
        <taxon>Euglenozoa</taxon>
        <taxon>Kinetoplastea</taxon>
        <taxon>Metakinetoplastina</taxon>
        <taxon>Eubodonida</taxon>
        <taxon>Bodonidae</taxon>
        <taxon>Bodo</taxon>
    </lineage>
</organism>
<evidence type="ECO:0000256" key="1">
    <source>
        <dbReference type="SAM" id="Phobius"/>
    </source>
</evidence>
<gene>
    <name evidence="2" type="ORF">BSAL_47175</name>
</gene>
<keyword evidence="1" id="KW-1133">Transmembrane helix</keyword>
<dbReference type="VEuPathDB" id="TriTrypDB:BSAL_47175"/>
<protein>
    <submittedName>
        <fullName evidence="2">Transmembrane protein, putative</fullName>
    </submittedName>
</protein>
<proteinExistence type="predicted"/>
<dbReference type="Proteomes" id="UP000051952">
    <property type="component" value="Unassembled WGS sequence"/>
</dbReference>
<dbReference type="OMA" id="NHFRDSH"/>
<reference evidence="3" key="1">
    <citation type="submission" date="2015-09" db="EMBL/GenBank/DDBJ databases">
        <authorList>
            <consortium name="Pathogen Informatics"/>
        </authorList>
    </citation>
    <scope>NUCLEOTIDE SEQUENCE [LARGE SCALE GENOMIC DNA]</scope>
    <source>
        <strain evidence="3">Lake Konstanz</strain>
    </source>
</reference>
<evidence type="ECO:0000313" key="2">
    <source>
        <dbReference type="EMBL" id="CUG94236.1"/>
    </source>
</evidence>
<dbReference type="AlphaFoldDB" id="A0A0S4JRT7"/>